<evidence type="ECO:0000256" key="1">
    <source>
        <dbReference type="SAM" id="MobiDB-lite"/>
    </source>
</evidence>
<feature type="region of interest" description="Disordered" evidence="1">
    <location>
        <begin position="177"/>
        <end position="203"/>
    </location>
</feature>
<reference evidence="2 3" key="1">
    <citation type="journal article" date="2024" name="G3 (Bethesda)">
        <title>Genome assembly of Hibiscus sabdariffa L. provides insights into metabolisms of medicinal natural products.</title>
        <authorList>
            <person name="Kim T."/>
        </authorList>
    </citation>
    <scope>NUCLEOTIDE SEQUENCE [LARGE SCALE GENOMIC DNA]</scope>
    <source>
        <strain evidence="2">TK-2024</strain>
        <tissue evidence="2">Old leaves</tissue>
    </source>
</reference>
<evidence type="ECO:0000313" key="3">
    <source>
        <dbReference type="Proteomes" id="UP001396334"/>
    </source>
</evidence>
<feature type="compositionally biased region" description="Polar residues" evidence="1">
    <location>
        <begin position="180"/>
        <end position="203"/>
    </location>
</feature>
<organism evidence="2 3">
    <name type="scientific">Hibiscus sabdariffa</name>
    <name type="common">roselle</name>
    <dbReference type="NCBI Taxonomy" id="183260"/>
    <lineage>
        <taxon>Eukaryota</taxon>
        <taxon>Viridiplantae</taxon>
        <taxon>Streptophyta</taxon>
        <taxon>Embryophyta</taxon>
        <taxon>Tracheophyta</taxon>
        <taxon>Spermatophyta</taxon>
        <taxon>Magnoliopsida</taxon>
        <taxon>eudicotyledons</taxon>
        <taxon>Gunneridae</taxon>
        <taxon>Pentapetalae</taxon>
        <taxon>rosids</taxon>
        <taxon>malvids</taxon>
        <taxon>Malvales</taxon>
        <taxon>Malvaceae</taxon>
        <taxon>Malvoideae</taxon>
        <taxon>Hibiscus</taxon>
    </lineage>
</organism>
<sequence>MLALSSGYECLANFHCGFLPTRPRLFLEDPLANTLSLIGSLGAGTSSPCGTSGPPRLQGSAFTTFDAHWFRPPMGSSGKRGQLPTSVVPNQQTHPRTGRLYGTYYTLNAIPHPSLSTASKHLERSRLSRLAGRDPCHGVRVLAQGHPPRAAPRVLHDSKVQPLPPSMLTGFALPWARQGSGDSSRPVCQQASRAVSPVTTRRS</sequence>
<gene>
    <name evidence="2" type="ORF">V6N11_028514</name>
</gene>
<protein>
    <submittedName>
        <fullName evidence="2">Uncharacterized protein</fullName>
    </submittedName>
</protein>
<dbReference type="EMBL" id="JBBPBN010000162">
    <property type="protein sequence ID" value="KAK8974569.1"/>
    <property type="molecule type" value="Genomic_DNA"/>
</dbReference>
<feature type="region of interest" description="Disordered" evidence="1">
    <location>
        <begin position="76"/>
        <end position="95"/>
    </location>
</feature>
<keyword evidence="3" id="KW-1185">Reference proteome</keyword>
<comment type="caution">
    <text evidence="2">The sequence shown here is derived from an EMBL/GenBank/DDBJ whole genome shotgun (WGS) entry which is preliminary data.</text>
</comment>
<proteinExistence type="predicted"/>
<feature type="compositionally biased region" description="Polar residues" evidence="1">
    <location>
        <begin position="83"/>
        <end position="95"/>
    </location>
</feature>
<name>A0ABR2NEG7_9ROSI</name>
<accession>A0ABR2NEG7</accession>
<evidence type="ECO:0000313" key="2">
    <source>
        <dbReference type="EMBL" id="KAK8974569.1"/>
    </source>
</evidence>
<dbReference type="Proteomes" id="UP001396334">
    <property type="component" value="Unassembled WGS sequence"/>
</dbReference>